<gene>
    <name evidence="2" type="ordered locus">PD_0648</name>
</gene>
<dbReference type="Proteomes" id="UP000002516">
    <property type="component" value="Chromosome"/>
</dbReference>
<dbReference type="KEGG" id="xft:PD_0648"/>
<name>Q87DN4_XYLFT</name>
<keyword evidence="3" id="KW-1185">Reference proteome</keyword>
<proteinExistence type="predicted"/>
<dbReference type="Pfam" id="PF13986">
    <property type="entry name" value="DUF4224"/>
    <property type="match status" value="1"/>
</dbReference>
<feature type="domain" description="DUF4224" evidence="1">
    <location>
        <begin position="40"/>
        <end position="82"/>
    </location>
</feature>
<accession>Q87DN4</accession>
<evidence type="ECO:0000259" key="1">
    <source>
        <dbReference type="Pfam" id="PF13986"/>
    </source>
</evidence>
<sequence length="133" mass="15576">MICPRMQGYEMHVEDRFLSLDSYVAPKCVRREMAMSETEFLTAEELVEITGYKNFAGQRKWLDKEGWCYVVNASRRPIVGRWFARLRLAGVSTHMATTDIRPLQQPKQSHYATEPNFAALHELAEKRKRKRVL</sequence>
<dbReference type="EMBL" id="AE009442">
    <property type="protein sequence ID" value="AAO28519.1"/>
    <property type="molecule type" value="Genomic_DNA"/>
</dbReference>
<evidence type="ECO:0000313" key="3">
    <source>
        <dbReference type="Proteomes" id="UP000002516"/>
    </source>
</evidence>
<dbReference type="InterPro" id="IPR025319">
    <property type="entry name" value="DUF4224"/>
</dbReference>
<protein>
    <recommendedName>
        <fullName evidence="1">DUF4224 domain-containing protein</fullName>
    </recommendedName>
</protein>
<organism evidence="2 3">
    <name type="scientific">Xylella fastidiosa (strain Temecula1 / ATCC 700964)</name>
    <dbReference type="NCBI Taxonomy" id="183190"/>
    <lineage>
        <taxon>Bacteria</taxon>
        <taxon>Pseudomonadati</taxon>
        <taxon>Pseudomonadota</taxon>
        <taxon>Gammaproteobacteria</taxon>
        <taxon>Lysobacterales</taxon>
        <taxon>Lysobacteraceae</taxon>
        <taxon>Xylella</taxon>
    </lineage>
</organism>
<evidence type="ECO:0000313" key="2">
    <source>
        <dbReference type="EMBL" id="AAO28519.1"/>
    </source>
</evidence>
<dbReference type="AlphaFoldDB" id="Q87DN4"/>
<dbReference type="HOGENOM" id="CLU_155316_0_0_6"/>
<reference evidence="2 3" key="1">
    <citation type="journal article" date="2003" name="J. Bacteriol.">
        <title>Comparative analyses of the complete genome sequences of Pierce's disease and citrus variegated chlorosis strains of Xylella fastidiosa.</title>
        <authorList>
            <person name="Van Sluys M.A."/>
            <person name="de Oliveira M.C."/>
            <person name="Monteiro-Vitorello C.B."/>
            <person name="Miyaki C.Y."/>
            <person name="Furlan L.R."/>
            <person name="Camargo L.E."/>
            <person name="da Silva A.C."/>
            <person name="Moon D.H."/>
            <person name="Takita M.A."/>
            <person name="Lemos E.G."/>
            <person name="Machado M.A."/>
            <person name="Ferro M.I."/>
            <person name="da Silva F.R."/>
            <person name="Goldman M.H."/>
            <person name="Goldman G.H."/>
            <person name="Lemos M.V."/>
            <person name="El-Dorry H."/>
            <person name="Tsai S.M."/>
            <person name="Carrer H."/>
            <person name="Carraro D.M."/>
            <person name="de Oliveira R.C."/>
            <person name="Nunes L.R."/>
            <person name="Siqueira W.J."/>
            <person name="Coutinho L.L."/>
            <person name="Kimura E.T."/>
            <person name="Ferro E.S."/>
            <person name="Harakava R."/>
            <person name="Kuramae E.E."/>
            <person name="Marino C.L."/>
            <person name="Giglioti E."/>
            <person name="Abreu I.L."/>
            <person name="Alves L.M."/>
            <person name="do Amaral A.M."/>
            <person name="Baia G.S."/>
            <person name="Blanco S.R."/>
            <person name="Brito M.S."/>
            <person name="Cannavan F.S."/>
            <person name="Celestino A.V."/>
            <person name="da Cunha A.F."/>
            <person name="Fenille R.C."/>
            <person name="Ferro J.A."/>
            <person name="Formighieri E.F."/>
            <person name="Kishi L.T."/>
            <person name="Leoni S.G."/>
            <person name="Oliveira A.R."/>
            <person name="Rosa V.E.Jr."/>
            <person name="Sassaki F.T."/>
            <person name="Sena J.A."/>
            <person name="de Souza A.A."/>
            <person name="Truffi D."/>
            <person name="Tsukumo F."/>
            <person name="Yanai G.M."/>
            <person name="Zaros L.G."/>
            <person name="Civerolo E.L."/>
            <person name="Simpson A.J."/>
            <person name="Almeida N.F.Jr."/>
            <person name="Setubal J.C."/>
            <person name="Kitajima J.P."/>
        </authorList>
    </citation>
    <scope>NUCLEOTIDE SEQUENCE [LARGE SCALE GENOMIC DNA]</scope>
    <source>
        <strain evidence="3">Temecula1 / ATCC 700964</strain>
    </source>
</reference>